<dbReference type="AlphaFoldDB" id="A0AAT9LCX4"/>
<evidence type="ECO:0000256" key="1">
    <source>
        <dbReference type="ARBA" id="ARBA00005721"/>
    </source>
</evidence>
<dbReference type="InterPro" id="IPR005531">
    <property type="entry name" value="Asp23"/>
</dbReference>
<dbReference type="NCBIfam" id="NF033218">
    <property type="entry name" value="anchor_AmaP"/>
    <property type="match status" value="1"/>
</dbReference>
<keyword evidence="2" id="KW-0812">Transmembrane</keyword>
<dbReference type="KEGG" id="fcz:IMF26_02325"/>
<organism evidence="3">
    <name type="scientific">Candidatus Fermentithermobacillus carboniphilus</name>
    <dbReference type="NCBI Taxonomy" id="3085328"/>
    <lineage>
        <taxon>Bacteria</taxon>
        <taxon>Bacillati</taxon>
        <taxon>Bacillota</taxon>
        <taxon>Candidatus Fermentithermobacillia</taxon>
        <taxon>Candidatus Fermentithermobacillales</taxon>
        <taxon>Candidatus Fermentithermobacillaceae</taxon>
        <taxon>Candidatus Fermentithermobacillus</taxon>
    </lineage>
</organism>
<comment type="similarity">
    <text evidence="1">Belongs to the asp23 family.</text>
</comment>
<gene>
    <name evidence="3" type="primary">amaP</name>
    <name evidence="3" type="ORF">IMF26_02325</name>
</gene>
<keyword evidence="2" id="KW-0472">Membrane</keyword>
<dbReference type="Pfam" id="PF03780">
    <property type="entry name" value="Asp23"/>
    <property type="match status" value="1"/>
</dbReference>
<sequence length="174" mass="18833">MGIVDKIVLTLYAFALTLVSFFSLLVSLGWRRPLDRILEAIEIPGGRTAVGVISGFLLLASLRFIYFAFQRKPVQALVHDTGMGEVRISLVAVKSLVSRVASRTPGVREVKASVRTGDQGLVVSLELKVAVDANLPDLADKVQKAVTSYVRDIVGVNVESVKVSVSDIALEARR</sequence>
<proteinExistence type="inferred from homology"/>
<name>A0AAT9LCX4_9FIRM</name>
<dbReference type="EMBL" id="CP062796">
    <property type="protein sequence ID" value="QUL98929.1"/>
    <property type="molecule type" value="Genomic_DNA"/>
</dbReference>
<evidence type="ECO:0000313" key="3">
    <source>
        <dbReference type="EMBL" id="QUL98929.1"/>
    </source>
</evidence>
<accession>A0AAT9LCX4</accession>
<keyword evidence="2" id="KW-1133">Transmembrane helix</keyword>
<feature type="transmembrane region" description="Helical" evidence="2">
    <location>
        <begin position="50"/>
        <end position="69"/>
    </location>
</feature>
<reference evidence="3" key="1">
    <citation type="submission" date="2020-10" db="EMBL/GenBank/DDBJ databases">
        <authorList>
            <person name="Kadnikov V."/>
            <person name="Beletsky A.V."/>
            <person name="Mardanov A.V."/>
            <person name="Karnachuk O.V."/>
            <person name="Ravin N.V."/>
        </authorList>
    </citation>
    <scope>NUCLEOTIDE SEQUENCE</scope>
    <source>
        <strain evidence="3">Bu02</strain>
    </source>
</reference>
<feature type="transmembrane region" description="Helical" evidence="2">
    <location>
        <begin position="7"/>
        <end position="30"/>
    </location>
</feature>
<reference evidence="3" key="2">
    <citation type="journal article" date="2023" name="Biology">
        <title>Prokaryotic Life Associated with Coal-Fire Gas Vents Revealed by Metagenomics.</title>
        <authorList>
            <person name="Kadnikov V.V."/>
            <person name="Mardanov A.V."/>
            <person name="Beletsky A.V."/>
            <person name="Karnachuk O.V."/>
            <person name="Ravin N.V."/>
        </authorList>
    </citation>
    <scope>NUCLEOTIDE SEQUENCE</scope>
    <source>
        <strain evidence="3">Bu02</strain>
    </source>
</reference>
<evidence type="ECO:0000256" key="2">
    <source>
        <dbReference type="SAM" id="Phobius"/>
    </source>
</evidence>
<protein>
    <submittedName>
        <fullName evidence="3">Alkaline shock response membrane anchor protein AmaP</fullName>
    </submittedName>
</protein>